<dbReference type="SUPFAM" id="SSF48264">
    <property type="entry name" value="Cytochrome P450"/>
    <property type="match status" value="1"/>
</dbReference>
<keyword evidence="2 9" id="KW-0812">Transmembrane</keyword>
<dbReference type="GO" id="GO:0005506">
    <property type="term" value="F:iron ion binding"/>
    <property type="evidence" value="ECO:0007669"/>
    <property type="project" value="InterPro"/>
</dbReference>
<evidence type="ECO:0000256" key="7">
    <source>
        <dbReference type="PIRSR" id="PIRSR602401-1"/>
    </source>
</evidence>
<dbReference type="InterPro" id="IPR001128">
    <property type="entry name" value="Cyt_P450"/>
</dbReference>
<dbReference type="PANTHER" id="PTHR24286">
    <property type="entry name" value="CYTOCHROME P450 26"/>
    <property type="match status" value="1"/>
</dbReference>
<dbReference type="PROSITE" id="PS00086">
    <property type="entry name" value="CYTOCHROME_P450"/>
    <property type="match status" value="1"/>
</dbReference>
<keyword evidence="5 8" id="KW-0560">Oxidoreductase</keyword>
<organism evidence="10">
    <name type="scientific">Sesamum latifolium</name>
    <dbReference type="NCBI Taxonomy" id="2727402"/>
    <lineage>
        <taxon>Eukaryota</taxon>
        <taxon>Viridiplantae</taxon>
        <taxon>Streptophyta</taxon>
        <taxon>Embryophyta</taxon>
        <taxon>Tracheophyta</taxon>
        <taxon>Spermatophyta</taxon>
        <taxon>Magnoliopsida</taxon>
        <taxon>eudicotyledons</taxon>
        <taxon>Gunneridae</taxon>
        <taxon>Pentapetalae</taxon>
        <taxon>asterids</taxon>
        <taxon>lamiids</taxon>
        <taxon>Lamiales</taxon>
        <taxon>Pedaliaceae</taxon>
        <taxon>Sesamum</taxon>
    </lineage>
</organism>
<evidence type="ECO:0000256" key="2">
    <source>
        <dbReference type="ARBA" id="ARBA00022692"/>
    </source>
</evidence>
<dbReference type="GO" id="GO:0016705">
    <property type="term" value="F:oxidoreductase activity, acting on paired donors, with incorporation or reduction of molecular oxygen"/>
    <property type="evidence" value="ECO:0007669"/>
    <property type="project" value="InterPro"/>
</dbReference>
<sequence length="450" mass="51273">MEAYISSSGETSVFWLVGTLIAIYISHRIYRWRNPKMSTALPPGSMGLPFIGETIQLVLPSASLDLPPFIKNRLKRYGPIFRTSVAGRPVIVTADPEFNHFLLRQDGVLVESWSLDTFAQVFDQATESSYKYQRKVTLHQFGVEALKGKLLPQIEVMVQKTLSNWSSKESVEVRSETIAMTIDFALRQMFSGDLEDASLKISDMFKSLLQGLISFPINLPGTTHHKCLQIRNRVTEMIREVVRKRLEECGDKRGSGDMLDHIIEEKKSESFLTEDFIVKMIFGLLFAASDSLSNTMALAFKLLAEHPLVLEELTAEHEAILKKRANPDSTLTWNEYKSMTFYTSGYTIPAGWTIVIVSAALHLNDNQFEDPLKFNPWRWKVKIVVLKMFWTFIEFGKEVVFTLFTAQEIDPSILVKCFMPFGSGMRQCAGAEYSRVFLATFLHILVTKYR</sequence>
<dbReference type="Gene3D" id="1.10.630.10">
    <property type="entry name" value="Cytochrome P450"/>
    <property type="match status" value="2"/>
</dbReference>
<comment type="subcellular location">
    <subcellularLocation>
        <location evidence="1">Membrane</location>
        <topology evidence="1">Single-pass membrane protein</topology>
    </subcellularLocation>
</comment>
<evidence type="ECO:0000256" key="4">
    <source>
        <dbReference type="ARBA" id="ARBA00022989"/>
    </source>
</evidence>
<dbReference type="InterPro" id="IPR036396">
    <property type="entry name" value="Cyt_P450_sf"/>
</dbReference>
<dbReference type="PANTHER" id="PTHR24286:SF305">
    <property type="entry name" value="CYTOCHROME P450 708A2"/>
    <property type="match status" value="1"/>
</dbReference>
<gene>
    <name evidence="10" type="ORF">Slati_4154900</name>
</gene>
<dbReference type="InterPro" id="IPR002401">
    <property type="entry name" value="Cyt_P450_E_grp-I"/>
</dbReference>
<evidence type="ECO:0000256" key="9">
    <source>
        <dbReference type="SAM" id="Phobius"/>
    </source>
</evidence>
<dbReference type="Pfam" id="PF00067">
    <property type="entry name" value="p450"/>
    <property type="match status" value="2"/>
</dbReference>
<comment type="similarity">
    <text evidence="8">Belongs to the cytochrome P450 family.</text>
</comment>
<keyword evidence="8" id="KW-0503">Monooxygenase</keyword>
<dbReference type="GO" id="GO:0020037">
    <property type="term" value="F:heme binding"/>
    <property type="evidence" value="ECO:0007669"/>
    <property type="project" value="InterPro"/>
</dbReference>
<dbReference type="AlphaFoldDB" id="A0AAW2TA57"/>
<evidence type="ECO:0000256" key="3">
    <source>
        <dbReference type="ARBA" id="ARBA00022723"/>
    </source>
</evidence>
<dbReference type="InterPro" id="IPR017972">
    <property type="entry name" value="Cyt_P450_CS"/>
</dbReference>
<evidence type="ECO:0000313" key="10">
    <source>
        <dbReference type="EMBL" id="KAL0401250.1"/>
    </source>
</evidence>
<dbReference type="PRINTS" id="PR00463">
    <property type="entry name" value="EP450I"/>
</dbReference>
<proteinExistence type="inferred from homology"/>
<keyword evidence="9" id="KW-0472">Membrane</keyword>
<reference evidence="10" key="2">
    <citation type="journal article" date="2024" name="Plant">
        <title>Genomic evolution and insights into agronomic trait innovations of Sesamum species.</title>
        <authorList>
            <person name="Miao H."/>
            <person name="Wang L."/>
            <person name="Qu L."/>
            <person name="Liu H."/>
            <person name="Sun Y."/>
            <person name="Le M."/>
            <person name="Wang Q."/>
            <person name="Wei S."/>
            <person name="Zheng Y."/>
            <person name="Lin W."/>
            <person name="Duan Y."/>
            <person name="Cao H."/>
            <person name="Xiong S."/>
            <person name="Wang X."/>
            <person name="Wei L."/>
            <person name="Li C."/>
            <person name="Ma Q."/>
            <person name="Ju M."/>
            <person name="Zhao R."/>
            <person name="Li G."/>
            <person name="Mu C."/>
            <person name="Tian Q."/>
            <person name="Mei H."/>
            <person name="Zhang T."/>
            <person name="Gao T."/>
            <person name="Zhang H."/>
        </authorList>
    </citation>
    <scope>NUCLEOTIDE SEQUENCE</scope>
    <source>
        <strain evidence="10">KEN1</strain>
    </source>
</reference>
<reference evidence="10" key="1">
    <citation type="submission" date="2020-06" db="EMBL/GenBank/DDBJ databases">
        <authorList>
            <person name="Li T."/>
            <person name="Hu X."/>
            <person name="Zhang T."/>
            <person name="Song X."/>
            <person name="Zhang H."/>
            <person name="Dai N."/>
            <person name="Sheng W."/>
            <person name="Hou X."/>
            <person name="Wei L."/>
        </authorList>
    </citation>
    <scope>NUCLEOTIDE SEQUENCE</scope>
    <source>
        <strain evidence="10">KEN1</strain>
        <tissue evidence="10">Leaf</tissue>
    </source>
</reference>
<dbReference type="GO" id="GO:0004497">
    <property type="term" value="F:monooxygenase activity"/>
    <property type="evidence" value="ECO:0007669"/>
    <property type="project" value="UniProtKB-KW"/>
</dbReference>
<dbReference type="GO" id="GO:0010268">
    <property type="term" value="P:brassinosteroid homeostasis"/>
    <property type="evidence" value="ECO:0007669"/>
    <property type="project" value="TreeGrafter"/>
</dbReference>
<evidence type="ECO:0000256" key="8">
    <source>
        <dbReference type="RuleBase" id="RU000461"/>
    </source>
</evidence>
<evidence type="ECO:0000256" key="6">
    <source>
        <dbReference type="ARBA" id="ARBA00023004"/>
    </source>
</evidence>
<keyword evidence="7 8" id="KW-0349">Heme</keyword>
<accession>A0AAW2TA57</accession>
<feature type="binding site" description="axial binding residue" evidence="7">
    <location>
        <position position="428"/>
    </location>
    <ligand>
        <name>heme</name>
        <dbReference type="ChEBI" id="CHEBI:30413"/>
    </ligand>
    <ligandPart>
        <name>Fe</name>
        <dbReference type="ChEBI" id="CHEBI:18248"/>
    </ligandPart>
</feature>
<name>A0AAW2TA57_9LAMI</name>
<evidence type="ECO:0000256" key="5">
    <source>
        <dbReference type="ARBA" id="ARBA00023002"/>
    </source>
</evidence>
<comment type="cofactor">
    <cofactor evidence="7">
        <name>heme</name>
        <dbReference type="ChEBI" id="CHEBI:30413"/>
    </cofactor>
</comment>
<dbReference type="GO" id="GO:0016020">
    <property type="term" value="C:membrane"/>
    <property type="evidence" value="ECO:0007669"/>
    <property type="project" value="UniProtKB-SubCell"/>
</dbReference>
<dbReference type="GO" id="GO:0016132">
    <property type="term" value="P:brassinosteroid biosynthetic process"/>
    <property type="evidence" value="ECO:0007669"/>
    <property type="project" value="TreeGrafter"/>
</dbReference>
<dbReference type="GO" id="GO:0016125">
    <property type="term" value="P:sterol metabolic process"/>
    <property type="evidence" value="ECO:0007669"/>
    <property type="project" value="TreeGrafter"/>
</dbReference>
<evidence type="ECO:0000256" key="1">
    <source>
        <dbReference type="ARBA" id="ARBA00004167"/>
    </source>
</evidence>
<protein>
    <submittedName>
        <fullName evidence="10">Cytochrome</fullName>
    </submittedName>
</protein>
<feature type="transmembrane region" description="Helical" evidence="9">
    <location>
        <begin position="12"/>
        <end position="30"/>
    </location>
</feature>
<keyword evidence="4 9" id="KW-1133">Transmembrane helix</keyword>
<comment type="caution">
    <text evidence="10">The sequence shown here is derived from an EMBL/GenBank/DDBJ whole genome shotgun (WGS) entry which is preliminary data.</text>
</comment>
<keyword evidence="3 7" id="KW-0479">Metal-binding</keyword>
<dbReference type="EMBL" id="JACGWN010000015">
    <property type="protein sequence ID" value="KAL0401250.1"/>
    <property type="molecule type" value="Genomic_DNA"/>
</dbReference>
<keyword evidence="6 7" id="KW-0408">Iron</keyword>